<protein>
    <submittedName>
        <fullName evidence="1">Uncharacterized protein</fullName>
    </submittedName>
</protein>
<accession>A0NTG9</accession>
<organism evidence="1 2">
    <name type="scientific">Roseibium aggregatum (strain ATCC 25650 / DSM 13394 / JCM 20685 / NBRC 16684 / NCIMB 2208 / IAM 12614 / B1)</name>
    <name type="common">Stappia aggregata</name>
    <dbReference type="NCBI Taxonomy" id="384765"/>
    <lineage>
        <taxon>Bacteria</taxon>
        <taxon>Pseudomonadati</taxon>
        <taxon>Pseudomonadota</taxon>
        <taxon>Alphaproteobacteria</taxon>
        <taxon>Hyphomicrobiales</taxon>
        <taxon>Stappiaceae</taxon>
        <taxon>Roseibium</taxon>
    </lineage>
</organism>
<sequence length="30" mass="3221">MAPHFLVHAAPFLISIVEKTKAGSTGHKTM</sequence>
<dbReference type="AlphaFoldDB" id="A0NTG9"/>
<reference evidence="1 2" key="1">
    <citation type="submission" date="2006-05" db="EMBL/GenBank/DDBJ databases">
        <authorList>
            <person name="King G."/>
            <person name="Ferriera S."/>
            <person name="Johnson J."/>
            <person name="Kravitz S."/>
            <person name="Beeson K."/>
            <person name="Sutton G."/>
            <person name="Rogers Y.-H."/>
            <person name="Friedman R."/>
            <person name="Frazier M."/>
            <person name="Venter J.C."/>
        </authorList>
    </citation>
    <scope>NUCLEOTIDE SEQUENCE [LARGE SCALE GENOMIC DNA]</scope>
    <source>
        <strain evidence="2">ATCC 25650 / DSM 13394 / JCM 20685 / NBRC 16684 / NCIMB 2208 / IAM 12614 / B1</strain>
    </source>
</reference>
<gene>
    <name evidence="1" type="ORF">SIAM614_11408</name>
</gene>
<proteinExistence type="predicted"/>
<dbReference type="EMBL" id="AAUW01000008">
    <property type="protein sequence ID" value="EAV43728.1"/>
    <property type="molecule type" value="Genomic_DNA"/>
</dbReference>
<name>A0NTG9_ROSAI</name>
<evidence type="ECO:0000313" key="2">
    <source>
        <dbReference type="Proteomes" id="UP000004848"/>
    </source>
</evidence>
<evidence type="ECO:0000313" key="1">
    <source>
        <dbReference type="EMBL" id="EAV43728.1"/>
    </source>
</evidence>
<dbReference type="Proteomes" id="UP000004848">
    <property type="component" value="Unassembled WGS sequence"/>
</dbReference>
<comment type="caution">
    <text evidence="1">The sequence shown here is derived from an EMBL/GenBank/DDBJ whole genome shotgun (WGS) entry which is preliminary data.</text>
</comment>